<dbReference type="GO" id="GO:0016787">
    <property type="term" value="F:hydrolase activity"/>
    <property type="evidence" value="ECO:0007669"/>
    <property type="project" value="InterPro"/>
</dbReference>
<evidence type="ECO:0000313" key="3">
    <source>
        <dbReference type="Proteomes" id="UP000291591"/>
    </source>
</evidence>
<dbReference type="InterPro" id="IPR004843">
    <property type="entry name" value="Calcineurin-like_PHP"/>
</dbReference>
<dbReference type="Gene3D" id="3.60.21.10">
    <property type="match status" value="1"/>
</dbReference>
<dbReference type="EMBL" id="SHKL01000001">
    <property type="protein sequence ID" value="RZT87437.1"/>
    <property type="molecule type" value="Genomic_DNA"/>
</dbReference>
<keyword evidence="3" id="KW-1185">Reference proteome</keyword>
<accession>A0A4Q7UZ63</accession>
<dbReference type="OrthoDB" id="5380150at2"/>
<dbReference type="Pfam" id="PF00149">
    <property type="entry name" value="Metallophos"/>
    <property type="match status" value="1"/>
</dbReference>
<dbReference type="InterPro" id="IPR029052">
    <property type="entry name" value="Metallo-depent_PP-like"/>
</dbReference>
<dbReference type="AlphaFoldDB" id="A0A4Q7UZ63"/>
<name>A0A4Q7UZ63_PSEST</name>
<evidence type="ECO:0000259" key="1">
    <source>
        <dbReference type="Pfam" id="PF00149"/>
    </source>
</evidence>
<dbReference type="Proteomes" id="UP000291591">
    <property type="component" value="Unassembled WGS sequence"/>
</dbReference>
<evidence type="ECO:0000313" key="2">
    <source>
        <dbReference type="EMBL" id="RZT87437.1"/>
    </source>
</evidence>
<comment type="caution">
    <text evidence="2">The sequence shown here is derived from an EMBL/GenBank/DDBJ whole genome shotgun (WGS) entry which is preliminary data.</text>
</comment>
<organism evidence="2 3">
    <name type="scientific">Pseudonocardia sediminis</name>
    <dbReference type="NCBI Taxonomy" id="1397368"/>
    <lineage>
        <taxon>Bacteria</taxon>
        <taxon>Bacillati</taxon>
        <taxon>Actinomycetota</taxon>
        <taxon>Actinomycetes</taxon>
        <taxon>Pseudonocardiales</taxon>
        <taxon>Pseudonocardiaceae</taxon>
        <taxon>Pseudonocardia</taxon>
    </lineage>
</organism>
<reference evidence="2 3" key="1">
    <citation type="submission" date="2019-02" db="EMBL/GenBank/DDBJ databases">
        <title>Sequencing the genomes of 1000 actinobacteria strains.</title>
        <authorList>
            <person name="Klenk H.-P."/>
        </authorList>
    </citation>
    <scope>NUCLEOTIDE SEQUENCE [LARGE SCALE GENOMIC DNA]</scope>
    <source>
        <strain evidence="2 3">DSM 45779</strain>
    </source>
</reference>
<dbReference type="CDD" id="cd00838">
    <property type="entry name" value="MPP_superfamily"/>
    <property type="match status" value="2"/>
</dbReference>
<feature type="domain" description="Calcineurin-like phosphoesterase" evidence="1">
    <location>
        <begin position="1"/>
        <end position="212"/>
    </location>
</feature>
<sequence>MKIAVVGDTHGNMTWLRNDVIPYARDSGCDLILQVGDFGFVWPQGAYENQVSKLNRLLDGAGLRLLFLPGNHEDHAKLARFTETAKVNDDGHYVLRSQIAYTGRVSSWVWEGRRLAAVGGAVSIDREWRVQQQRRSPRRTAIWWPEEVLSPEEVDEAKAFGTVDVLFTHDGPSDFPEGGLKPDLDSTANRQRMTDIGRALRPRIWFHGHYHQRVTYGFRHDYGTCAVHCLDCDYSPRSKGVEILDLSTARSQV</sequence>
<protein>
    <submittedName>
        <fullName evidence="2">Calcineurin-like phosphoesterase family protein</fullName>
    </submittedName>
</protein>
<proteinExistence type="predicted"/>
<dbReference type="RefSeq" id="WP_130291590.1">
    <property type="nucleotide sequence ID" value="NZ_SHKL01000001.1"/>
</dbReference>
<dbReference type="SUPFAM" id="SSF56300">
    <property type="entry name" value="Metallo-dependent phosphatases"/>
    <property type="match status" value="1"/>
</dbReference>
<gene>
    <name evidence="2" type="ORF">EV383_4361</name>
</gene>